<proteinExistence type="predicted"/>
<keyword evidence="1" id="KW-0175">Coiled coil</keyword>
<feature type="coiled-coil region" evidence="1">
    <location>
        <begin position="155"/>
        <end position="206"/>
    </location>
</feature>
<reference evidence="3 4" key="1">
    <citation type="submission" date="2017-12" db="EMBL/GenBank/DDBJ databases">
        <authorList>
            <person name="Pombert J.-F."/>
            <person name="Haag K.L."/>
            <person name="Ebert D."/>
        </authorList>
    </citation>
    <scope>NUCLEOTIDE SEQUENCE [LARGE SCALE GENOMIC DNA]</scope>
    <source>
        <strain evidence="3">BE-OM-2</strain>
    </source>
</reference>
<sequence>MNTWNFMNRTNSKNIFGSFGVSMLAFLLVTYVRSAERESRREITLLFDRKNLLSAKNKTFVANPIQDAYCSSRSKRSGNYRSDDSSSRYRTESSDEDVGVRHCSTSRALQRSHHEESKPNSKNSYDLLDERISRSETRIVNIKKRFDRSSSKSLKTKVEERLAHFRKELHCLEQEYEGRNLKLDEIRQLEDTMDDIEKSLFKLEESADKKGL</sequence>
<organism evidence="3 4">
    <name type="scientific">Hamiltosporidium magnivora</name>
    <dbReference type="NCBI Taxonomy" id="148818"/>
    <lineage>
        <taxon>Eukaryota</taxon>
        <taxon>Fungi</taxon>
        <taxon>Fungi incertae sedis</taxon>
        <taxon>Microsporidia</taxon>
        <taxon>Dubosqiidae</taxon>
        <taxon>Hamiltosporidium</taxon>
    </lineage>
</organism>
<dbReference type="VEuPathDB" id="MicrosporidiaDB:CWI39_0141p0010"/>
<gene>
    <name evidence="3" type="ORF">CWI36_1162p0020</name>
</gene>
<accession>A0A4Q9L3V9</accession>
<dbReference type="AlphaFoldDB" id="A0A4Q9L3V9"/>
<evidence type="ECO:0000313" key="3">
    <source>
        <dbReference type="EMBL" id="TBU02209.1"/>
    </source>
</evidence>
<dbReference type="EMBL" id="PITI01001162">
    <property type="protein sequence ID" value="TBU02209.1"/>
    <property type="molecule type" value="Genomic_DNA"/>
</dbReference>
<protein>
    <submittedName>
        <fullName evidence="3">Uncharacterized protein</fullName>
    </submittedName>
</protein>
<evidence type="ECO:0000313" key="4">
    <source>
        <dbReference type="Proteomes" id="UP000291404"/>
    </source>
</evidence>
<evidence type="ECO:0000256" key="1">
    <source>
        <dbReference type="SAM" id="Coils"/>
    </source>
</evidence>
<dbReference type="VEuPathDB" id="MicrosporidiaDB:CWI36_1162p0020"/>
<keyword evidence="4" id="KW-1185">Reference proteome</keyword>
<comment type="caution">
    <text evidence="3">The sequence shown here is derived from an EMBL/GenBank/DDBJ whole genome shotgun (WGS) entry which is preliminary data.</text>
</comment>
<dbReference type="Proteomes" id="UP000291404">
    <property type="component" value="Unassembled WGS sequence"/>
</dbReference>
<feature type="region of interest" description="Disordered" evidence="2">
    <location>
        <begin position="71"/>
        <end position="128"/>
    </location>
</feature>
<feature type="compositionally biased region" description="Basic and acidic residues" evidence="2">
    <location>
        <begin position="81"/>
        <end position="93"/>
    </location>
</feature>
<name>A0A4Q9L3V9_9MICR</name>
<evidence type="ECO:0000256" key="2">
    <source>
        <dbReference type="SAM" id="MobiDB-lite"/>
    </source>
</evidence>